<name>A0A183MSB9_9TREM</name>
<dbReference type="SMART" id="SM01388">
    <property type="entry name" value="Mob1_phocein"/>
    <property type="match status" value="1"/>
</dbReference>
<dbReference type="Gene3D" id="1.20.140.30">
    <property type="entry name" value="MOB kinase activator"/>
    <property type="match status" value="1"/>
</dbReference>
<dbReference type="PANTHER" id="PTHR22599">
    <property type="entry name" value="MPS ONE BINDER KINASE ACTIVATOR-LIKE MOB"/>
    <property type="match status" value="1"/>
</dbReference>
<gene>
    <name evidence="2" type="ORF">SMRZ_LOCUS18944</name>
</gene>
<keyword evidence="3" id="KW-1185">Reference proteome</keyword>
<feature type="binding site" evidence="1">
    <location>
        <position position="144"/>
    </location>
    <ligand>
        <name>Zn(2+)</name>
        <dbReference type="ChEBI" id="CHEBI:29105"/>
    </ligand>
</feature>
<feature type="binding site" evidence="1">
    <location>
        <position position="74"/>
    </location>
    <ligand>
        <name>Zn(2+)</name>
        <dbReference type="ChEBI" id="CHEBI:29105"/>
    </ligand>
</feature>
<feature type="binding site" evidence="1">
    <location>
        <position position="69"/>
    </location>
    <ligand>
        <name>Zn(2+)</name>
        <dbReference type="ChEBI" id="CHEBI:29105"/>
    </ligand>
</feature>
<protein>
    <submittedName>
        <fullName evidence="2">Uncharacterized protein</fullName>
    </submittedName>
</protein>
<sequence length="198" mass="22872">MATSKVYFRRNRPGTKAEYIQQTIRRDFNNVDEILTAPEGQDEVVWKYEHLRQFCMELNGLAVCLQEQCTPKTCPQMTATEQWIFLCAAHKTPKECPAVDYTRHTLDGAACLLNSSKYFPSRIKVTSVNRLDSVCRRVYRIFSHAYYHHREIFDSFEESTALCRRFTTFVLKYNLMSKDNLIVPIAGAVDGAVIEAQI</sequence>
<proteinExistence type="predicted"/>
<evidence type="ECO:0000313" key="3">
    <source>
        <dbReference type="Proteomes" id="UP000277204"/>
    </source>
</evidence>
<evidence type="ECO:0000313" key="2">
    <source>
        <dbReference type="EMBL" id="VDP29798.1"/>
    </source>
</evidence>
<dbReference type="InterPro" id="IPR005301">
    <property type="entry name" value="MOB_kinase_act_fam"/>
</dbReference>
<dbReference type="AlphaFoldDB" id="A0A183MSB9"/>
<dbReference type="Pfam" id="PF03637">
    <property type="entry name" value="Mob1_phocein"/>
    <property type="match status" value="1"/>
</dbReference>
<feature type="binding site" evidence="1">
    <location>
        <position position="149"/>
    </location>
    <ligand>
        <name>Zn(2+)</name>
        <dbReference type="ChEBI" id="CHEBI:29105"/>
    </ligand>
</feature>
<keyword evidence="1" id="KW-0862">Zinc</keyword>
<reference evidence="2 3" key="1">
    <citation type="submission" date="2018-11" db="EMBL/GenBank/DDBJ databases">
        <authorList>
            <consortium name="Pathogen Informatics"/>
        </authorList>
    </citation>
    <scope>NUCLEOTIDE SEQUENCE [LARGE SCALE GENOMIC DNA]</scope>
    <source>
        <strain evidence="2 3">Zambia</strain>
    </source>
</reference>
<dbReference type="EMBL" id="UZAI01017806">
    <property type="protein sequence ID" value="VDP29798.1"/>
    <property type="molecule type" value="Genomic_DNA"/>
</dbReference>
<dbReference type="SUPFAM" id="SSF101152">
    <property type="entry name" value="Mob1/phocein"/>
    <property type="match status" value="1"/>
</dbReference>
<evidence type="ECO:0000256" key="1">
    <source>
        <dbReference type="PIRSR" id="PIRSR605301-1"/>
    </source>
</evidence>
<dbReference type="InterPro" id="IPR036703">
    <property type="entry name" value="MOB_kinase_act_sf"/>
</dbReference>
<accession>A0A183MSB9</accession>
<keyword evidence="1" id="KW-0479">Metal-binding</keyword>
<dbReference type="STRING" id="48269.A0A183MSB9"/>
<organism evidence="2 3">
    <name type="scientific">Schistosoma margrebowiei</name>
    <dbReference type="NCBI Taxonomy" id="48269"/>
    <lineage>
        <taxon>Eukaryota</taxon>
        <taxon>Metazoa</taxon>
        <taxon>Spiralia</taxon>
        <taxon>Lophotrochozoa</taxon>
        <taxon>Platyhelminthes</taxon>
        <taxon>Trematoda</taxon>
        <taxon>Digenea</taxon>
        <taxon>Strigeidida</taxon>
        <taxon>Schistosomatoidea</taxon>
        <taxon>Schistosomatidae</taxon>
        <taxon>Schistosoma</taxon>
    </lineage>
</organism>
<dbReference type="Proteomes" id="UP000277204">
    <property type="component" value="Unassembled WGS sequence"/>
</dbReference>